<dbReference type="AlphaFoldDB" id="A0A1B6KAT0"/>
<reference evidence="1" key="1">
    <citation type="submission" date="2015-11" db="EMBL/GenBank/DDBJ databases">
        <title>De novo transcriptome assembly of four potential Pierce s Disease insect vectors from Arizona vineyards.</title>
        <authorList>
            <person name="Tassone E.E."/>
        </authorList>
    </citation>
    <scope>NUCLEOTIDE SEQUENCE</scope>
</reference>
<gene>
    <name evidence="1" type="ORF">g.33324</name>
</gene>
<protein>
    <submittedName>
        <fullName evidence="1">Uncharacterized protein</fullName>
    </submittedName>
</protein>
<sequence>MRYGLVAWGGTTATNLQRVLVLQKRAIRTISGLQHRDSCRTVFTELKILTVIAMYVLETILFAVTKGQTRHTDHHQYGTRNRNNFALPQHHLHLYEKNHLIEEQSISMLCQTKRLSEKKLKAAVTK</sequence>
<name>A0A1B6KAT0_9HEMI</name>
<evidence type="ECO:0000313" key="1">
    <source>
        <dbReference type="EMBL" id="JAT08552.1"/>
    </source>
</evidence>
<accession>A0A1B6KAT0</accession>
<dbReference type="EMBL" id="GEBQ01031425">
    <property type="protein sequence ID" value="JAT08552.1"/>
    <property type="molecule type" value="Transcribed_RNA"/>
</dbReference>
<organism evidence="1">
    <name type="scientific">Graphocephala atropunctata</name>
    <dbReference type="NCBI Taxonomy" id="36148"/>
    <lineage>
        <taxon>Eukaryota</taxon>
        <taxon>Metazoa</taxon>
        <taxon>Ecdysozoa</taxon>
        <taxon>Arthropoda</taxon>
        <taxon>Hexapoda</taxon>
        <taxon>Insecta</taxon>
        <taxon>Pterygota</taxon>
        <taxon>Neoptera</taxon>
        <taxon>Paraneoptera</taxon>
        <taxon>Hemiptera</taxon>
        <taxon>Auchenorrhyncha</taxon>
        <taxon>Membracoidea</taxon>
        <taxon>Cicadellidae</taxon>
        <taxon>Cicadellinae</taxon>
        <taxon>Cicadellini</taxon>
        <taxon>Graphocephala</taxon>
    </lineage>
</organism>
<proteinExistence type="predicted"/>